<accession>A0AAV4M8R3</accession>
<evidence type="ECO:0000313" key="2">
    <source>
        <dbReference type="Proteomes" id="UP001054945"/>
    </source>
</evidence>
<evidence type="ECO:0000313" key="1">
    <source>
        <dbReference type="EMBL" id="GIX68753.1"/>
    </source>
</evidence>
<dbReference type="EMBL" id="BPLR01019520">
    <property type="protein sequence ID" value="GIX68753.1"/>
    <property type="molecule type" value="Genomic_DNA"/>
</dbReference>
<gene>
    <name evidence="1" type="ORF">CEXT_757951</name>
</gene>
<dbReference type="AlphaFoldDB" id="A0AAV4M8R3"/>
<protein>
    <submittedName>
        <fullName evidence="1">Uncharacterized protein</fullName>
    </submittedName>
</protein>
<name>A0AAV4M8R3_CAEEX</name>
<dbReference type="Proteomes" id="UP001054945">
    <property type="component" value="Unassembled WGS sequence"/>
</dbReference>
<keyword evidence="2" id="KW-1185">Reference proteome</keyword>
<organism evidence="1 2">
    <name type="scientific">Caerostris extrusa</name>
    <name type="common">Bark spider</name>
    <name type="synonym">Caerostris bankana</name>
    <dbReference type="NCBI Taxonomy" id="172846"/>
    <lineage>
        <taxon>Eukaryota</taxon>
        <taxon>Metazoa</taxon>
        <taxon>Ecdysozoa</taxon>
        <taxon>Arthropoda</taxon>
        <taxon>Chelicerata</taxon>
        <taxon>Arachnida</taxon>
        <taxon>Araneae</taxon>
        <taxon>Araneomorphae</taxon>
        <taxon>Entelegynae</taxon>
        <taxon>Araneoidea</taxon>
        <taxon>Araneidae</taxon>
        <taxon>Caerostris</taxon>
    </lineage>
</organism>
<proteinExistence type="predicted"/>
<comment type="caution">
    <text evidence="1">The sequence shown here is derived from an EMBL/GenBank/DDBJ whole genome shotgun (WGS) entry which is preliminary data.</text>
</comment>
<sequence>MLKTLSKNIILGLKEEDDIIFVNVSSKLWFRKAITSSLGEDLMEEDDLIFGNVSSKLLLRNVVISFIKVPHIVLQSALWWQLWRVLLCMCQASFSQFFSYQFWCQAAN</sequence>
<reference evidence="1 2" key="1">
    <citation type="submission" date="2021-06" db="EMBL/GenBank/DDBJ databases">
        <title>Caerostris extrusa draft genome.</title>
        <authorList>
            <person name="Kono N."/>
            <person name="Arakawa K."/>
        </authorList>
    </citation>
    <scope>NUCLEOTIDE SEQUENCE [LARGE SCALE GENOMIC DNA]</scope>
</reference>